<feature type="transmembrane region" description="Helical" evidence="6">
    <location>
        <begin position="442"/>
        <end position="459"/>
    </location>
</feature>
<dbReference type="NCBIfam" id="TIGR00361">
    <property type="entry name" value="ComEC_Rec2"/>
    <property type="match status" value="1"/>
</dbReference>
<evidence type="ECO:0000313" key="9">
    <source>
        <dbReference type="Proteomes" id="UP000509579"/>
    </source>
</evidence>
<feature type="domain" description="Metallo-beta-lactamase" evidence="7">
    <location>
        <begin position="578"/>
        <end position="778"/>
    </location>
</feature>
<evidence type="ECO:0000256" key="6">
    <source>
        <dbReference type="SAM" id="Phobius"/>
    </source>
</evidence>
<sequence>MSATLRPLPLRIRPLRPWSVFQAVLMGIVAGAAWQVMQPALWQAQAYGALLLVSVVLAGAAWRARRQRGWLGWMLCALAAGGAMAAGCGARALAFQAQALDAALQGRDLRVTGIVAAMPEPAPWGLRFRFAVEHAQHAIADAGGARAPVRLPPLVELSVPALQRGGTPLLLAAGERWSLTVRLKAPHGLRNPQAFDQELWLWEQGVQATGYVRLGTAHAAPQPLGQTWRHPVALLRQRLRDAIVAGQAMPAGLRAAWPGTVAPETWQRARGVVAALVIGDQGAIAPRDWELFRATGVAHLMSISGLHITLFAWLAAALLGRAWRRSARLCLWLPAPCAALAGGVLLALGYALLSGWGLPAQRTVAMLAVVAALRLSGVRWPWHQVWLLALAAVVLADPWALWQAGFWLSFVAVGVLFAASARDPPAAAGLGGHALALLRTQAVVTLALTPLGLLLFGQISLVGMLANLLAIPWVTLVVTPLALAGMCWAPLWHLATVSVMPLNAALAGLAQAPAAQLFLPAAPLWAGLAAVAGGVWLVLRLPWSLRLLGLPLLLPALWWQPARPVHGSFTLLAPDVGQGNAVLVRTRSHSLLYDTGPRHGPGSDAGQRVLLPLLRAAGVRLDMLMLSHGDNDHVGGAAAVQRAQPQAALRGAVSPEWPLAVQRSAAPCVAGQRWAWDGVAFEVLHPLPATAAVPQGRRRTAKDAPNTRSCVLRIQAANGATALLAGDIERAQEAALLAGGADLRADWLLVPHHGSKTSSSAEWIAAVAPRHALVQAGYRNRYGHPAAPVMQRYAAHGVRPVTSAACGAARWSSAQPQRLECERERAPRYWQAGRRD</sequence>
<dbReference type="PANTHER" id="PTHR30619:SF1">
    <property type="entry name" value="RECOMBINATION PROTEIN 2"/>
    <property type="match status" value="1"/>
</dbReference>
<evidence type="ECO:0000313" key="8">
    <source>
        <dbReference type="EMBL" id="QKV53898.1"/>
    </source>
</evidence>
<evidence type="ECO:0000256" key="1">
    <source>
        <dbReference type="ARBA" id="ARBA00004651"/>
    </source>
</evidence>
<dbReference type="Pfam" id="PF03772">
    <property type="entry name" value="Competence"/>
    <property type="match status" value="1"/>
</dbReference>
<gene>
    <name evidence="8" type="ORF">HUK68_13895</name>
</gene>
<feature type="transmembrane region" description="Helical" evidence="6">
    <location>
        <begin position="331"/>
        <end position="352"/>
    </location>
</feature>
<accession>A0A6N1X4V2</accession>
<dbReference type="InterPro" id="IPR025405">
    <property type="entry name" value="DUF4131"/>
</dbReference>
<organism evidence="8 9">
    <name type="scientific">Comamonas antarctica</name>
    <dbReference type="NCBI Taxonomy" id="2743470"/>
    <lineage>
        <taxon>Bacteria</taxon>
        <taxon>Pseudomonadati</taxon>
        <taxon>Pseudomonadota</taxon>
        <taxon>Betaproteobacteria</taxon>
        <taxon>Burkholderiales</taxon>
        <taxon>Comamonadaceae</taxon>
        <taxon>Comamonas</taxon>
    </lineage>
</organism>
<evidence type="ECO:0000256" key="2">
    <source>
        <dbReference type="ARBA" id="ARBA00022475"/>
    </source>
</evidence>
<feature type="transmembrane region" description="Helical" evidence="6">
    <location>
        <begin position="15"/>
        <end position="34"/>
    </location>
</feature>
<dbReference type="NCBIfam" id="TIGR00360">
    <property type="entry name" value="ComEC_N-term"/>
    <property type="match status" value="1"/>
</dbReference>
<proteinExistence type="predicted"/>
<dbReference type="RefSeq" id="WP_175504704.1">
    <property type="nucleotide sequence ID" value="NZ_CP054840.1"/>
</dbReference>
<feature type="transmembrane region" description="Helical" evidence="6">
    <location>
        <begin position="297"/>
        <end position="319"/>
    </location>
</feature>
<evidence type="ECO:0000256" key="4">
    <source>
        <dbReference type="ARBA" id="ARBA00022989"/>
    </source>
</evidence>
<dbReference type="GO" id="GO:0005886">
    <property type="term" value="C:plasma membrane"/>
    <property type="evidence" value="ECO:0007669"/>
    <property type="project" value="UniProtKB-SubCell"/>
</dbReference>
<reference evidence="8 9" key="1">
    <citation type="submission" date="2020-06" db="EMBL/GenBank/DDBJ databases">
        <title>Acidovorax antarctica sp. nov., isolated from Corinth ice sheet soil, Antarctic Fields Peninsula.</title>
        <authorList>
            <person name="Xu Q."/>
            <person name="Peng F."/>
        </authorList>
    </citation>
    <scope>NUCLEOTIDE SEQUENCE [LARGE SCALE GENOMIC DNA]</scope>
    <source>
        <strain evidence="8 9">16-35-5</strain>
    </source>
</reference>
<dbReference type="SUPFAM" id="SSF56281">
    <property type="entry name" value="Metallo-hydrolase/oxidoreductase"/>
    <property type="match status" value="1"/>
</dbReference>
<feature type="transmembrane region" description="Helical" evidence="6">
    <location>
        <begin position="517"/>
        <end position="539"/>
    </location>
</feature>
<keyword evidence="5 6" id="KW-0472">Membrane</keyword>
<comment type="subcellular location">
    <subcellularLocation>
        <location evidence="1">Cell membrane</location>
        <topology evidence="1">Multi-pass membrane protein</topology>
    </subcellularLocation>
</comment>
<dbReference type="Pfam" id="PF00753">
    <property type="entry name" value="Lactamase_B"/>
    <property type="match status" value="1"/>
</dbReference>
<feature type="transmembrane region" description="Helical" evidence="6">
    <location>
        <begin position="46"/>
        <end position="64"/>
    </location>
</feature>
<dbReference type="PANTHER" id="PTHR30619">
    <property type="entry name" value="DNA INTERNALIZATION/COMPETENCE PROTEIN COMEC/REC2"/>
    <property type="match status" value="1"/>
</dbReference>
<dbReference type="Proteomes" id="UP000509579">
    <property type="component" value="Chromosome"/>
</dbReference>
<dbReference type="Pfam" id="PF13567">
    <property type="entry name" value="DUF4131"/>
    <property type="match status" value="1"/>
</dbReference>
<feature type="transmembrane region" description="Helical" evidence="6">
    <location>
        <begin position="402"/>
        <end position="421"/>
    </location>
</feature>
<dbReference type="InterPro" id="IPR036866">
    <property type="entry name" value="RibonucZ/Hydroxyglut_hydro"/>
</dbReference>
<keyword evidence="9" id="KW-1185">Reference proteome</keyword>
<feature type="transmembrane region" description="Helical" evidence="6">
    <location>
        <begin position="70"/>
        <end position="90"/>
    </location>
</feature>
<dbReference type="CDD" id="cd07731">
    <property type="entry name" value="ComA-like_MBL-fold"/>
    <property type="match status" value="1"/>
</dbReference>
<keyword evidence="4 6" id="KW-1133">Transmembrane helix</keyword>
<dbReference type="AlphaFoldDB" id="A0A6N1X4V2"/>
<dbReference type="InterPro" id="IPR052159">
    <property type="entry name" value="Competence_DNA_uptake"/>
</dbReference>
<protein>
    <submittedName>
        <fullName evidence="8">DNA internalization-related competence protein ComEC/Rec2</fullName>
    </submittedName>
</protein>
<dbReference type="EMBL" id="CP054840">
    <property type="protein sequence ID" value="QKV53898.1"/>
    <property type="molecule type" value="Genomic_DNA"/>
</dbReference>
<dbReference type="InterPro" id="IPR035681">
    <property type="entry name" value="ComA-like_MBL"/>
</dbReference>
<dbReference type="SMART" id="SM00849">
    <property type="entry name" value="Lactamase_B"/>
    <property type="match status" value="1"/>
</dbReference>
<name>A0A6N1X4V2_9BURK</name>
<dbReference type="KEGG" id="aant:HUK68_13895"/>
<dbReference type="Gene3D" id="3.60.15.10">
    <property type="entry name" value="Ribonuclease Z/Hydroxyacylglutathione hydrolase-like"/>
    <property type="match status" value="1"/>
</dbReference>
<dbReference type="GO" id="GO:0030420">
    <property type="term" value="P:establishment of competence for transformation"/>
    <property type="evidence" value="ECO:0007669"/>
    <property type="project" value="InterPro"/>
</dbReference>
<evidence type="ECO:0000259" key="7">
    <source>
        <dbReference type="SMART" id="SM00849"/>
    </source>
</evidence>
<evidence type="ECO:0000256" key="3">
    <source>
        <dbReference type="ARBA" id="ARBA00022692"/>
    </source>
</evidence>
<keyword evidence="3 6" id="KW-0812">Transmembrane</keyword>
<keyword evidence="2" id="KW-1003">Cell membrane</keyword>
<dbReference type="InterPro" id="IPR004797">
    <property type="entry name" value="Competence_ComEC/Rec2"/>
</dbReference>
<evidence type="ECO:0000256" key="5">
    <source>
        <dbReference type="ARBA" id="ARBA00023136"/>
    </source>
</evidence>
<dbReference type="InterPro" id="IPR004477">
    <property type="entry name" value="ComEC_N"/>
</dbReference>
<dbReference type="InterPro" id="IPR001279">
    <property type="entry name" value="Metallo-B-lactamas"/>
</dbReference>